<protein>
    <recommendedName>
        <fullName evidence="1">N-acetyltransferase domain-containing protein</fullName>
    </recommendedName>
</protein>
<dbReference type="RefSeq" id="WP_343822470.1">
    <property type="nucleotide sequence ID" value="NZ_BAAACI010000001.1"/>
</dbReference>
<accession>A0ABP3VPU0</accession>
<evidence type="ECO:0000259" key="1">
    <source>
        <dbReference type="PROSITE" id="PS51186"/>
    </source>
</evidence>
<dbReference type="Pfam" id="PF13302">
    <property type="entry name" value="Acetyltransf_3"/>
    <property type="match status" value="1"/>
</dbReference>
<proteinExistence type="predicted"/>
<dbReference type="PANTHER" id="PTHR43792:SF16">
    <property type="entry name" value="N-ACETYLTRANSFERASE DOMAIN-CONTAINING PROTEIN"/>
    <property type="match status" value="1"/>
</dbReference>
<dbReference type="Proteomes" id="UP001501047">
    <property type="component" value="Unassembled WGS sequence"/>
</dbReference>
<evidence type="ECO:0000313" key="3">
    <source>
        <dbReference type="Proteomes" id="UP001501047"/>
    </source>
</evidence>
<sequence length="175" mass="20327">MINFRIETPNLILRTFLASDSKDAVYYSQQPKVAYWMSDMILRDESKALSWINRVNEKFDAAEPFIILAIEHKIEGICIGFVGIIPKAELDNEFENFYGISDNYQRRGYVTEACKEVIQWVFENTKIKSLTAIVKPENIASKVTIEKLGFKHVDAKVIPYDGDMCKFNYYKLYNN</sequence>
<organism evidence="2 3">
    <name type="scientific">Clostridium subterminale</name>
    <dbReference type="NCBI Taxonomy" id="1550"/>
    <lineage>
        <taxon>Bacteria</taxon>
        <taxon>Bacillati</taxon>
        <taxon>Bacillota</taxon>
        <taxon>Clostridia</taxon>
        <taxon>Eubacteriales</taxon>
        <taxon>Clostridiaceae</taxon>
        <taxon>Clostridium</taxon>
    </lineage>
</organism>
<name>A0ABP3VPU0_CLOSU</name>
<gene>
    <name evidence="2" type="ORF">GCM10008908_00010</name>
</gene>
<dbReference type="CDD" id="cd04301">
    <property type="entry name" value="NAT_SF"/>
    <property type="match status" value="1"/>
</dbReference>
<dbReference type="InterPro" id="IPR016181">
    <property type="entry name" value="Acyl_CoA_acyltransferase"/>
</dbReference>
<dbReference type="PANTHER" id="PTHR43792">
    <property type="entry name" value="GNAT FAMILY, PUTATIVE (AFU_ORTHOLOGUE AFUA_3G00765)-RELATED-RELATED"/>
    <property type="match status" value="1"/>
</dbReference>
<dbReference type="Gene3D" id="3.40.630.30">
    <property type="match status" value="1"/>
</dbReference>
<comment type="caution">
    <text evidence="2">The sequence shown here is derived from an EMBL/GenBank/DDBJ whole genome shotgun (WGS) entry which is preliminary data.</text>
</comment>
<dbReference type="EMBL" id="BAAACI010000001">
    <property type="protein sequence ID" value="GAA0764635.1"/>
    <property type="molecule type" value="Genomic_DNA"/>
</dbReference>
<evidence type="ECO:0000313" key="2">
    <source>
        <dbReference type="EMBL" id="GAA0764635.1"/>
    </source>
</evidence>
<dbReference type="SUPFAM" id="SSF55729">
    <property type="entry name" value="Acyl-CoA N-acyltransferases (Nat)"/>
    <property type="match status" value="1"/>
</dbReference>
<dbReference type="InterPro" id="IPR000182">
    <property type="entry name" value="GNAT_dom"/>
</dbReference>
<feature type="domain" description="N-acetyltransferase" evidence="1">
    <location>
        <begin position="11"/>
        <end position="175"/>
    </location>
</feature>
<keyword evidence="3" id="KW-1185">Reference proteome</keyword>
<dbReference type="InterPro" id="IPR051531">
    <property type="entry name" value="N-acetyltransferase"/>
</dbReference>
<dbReference type="PROSITE" id="PS51186">
    <property type="entry name" value="GNAT"/>
    <property type="match status" value="1"/>
</dbReference>
<reference evidence="3" key="1">
    <citation type="journal article" date="2019" name="Int. J. Syst. Evol. Microbiol.">
        <title>The Global Catalogue of Microorganisms (GCM) 10K type strain sequencing project: providing services to taxonomists for standard genome sequencing and annotation.</title>
        <authorList>
            <consortium name="The Broad Institute Genomics Platform"/>
            <consortium name="The Broad Institute Genome Sequencing Center for Infectious Disease"/>
            <person name="Wu L."/>
            <person name="Ma J."/>
        </authorList>
    </citation>
    <scope>NUCLEOTIDE SEQUENCE [LARGE SCALE GENOMIC DNA]</scope>
    <source>
        <strain evidence="3">JCM 1417</strain>
    </source>
</reference>